<evidence type="ECO:0000313" key="2">
    <source>
        <dbReference type="EMBL" id="KXH68418.1"/>
    </source>
</evidence>
<feature type="region of interest" description="Disordered" evidence="1">
    <location>
        <begin position="1"/>
        <end position="24"/>
    </location>
</feature>
<organism evidence="2 3">
    <name type="scientific">Colletotrichum salicis</name>
    <dbReference type="NCBI Taxonomy" id="1209931"/>
    <lineage>
        <taxon>Eukaryota</taxon>
        <taxon>Fungi</taxon>
        <taxon>Dikarya</taxon>
        <taxon>Ascomycota</taxon>
        <taxon>Pezizomycotina</taxon>
        <taxon>Sordariomycetes</taxon>
        <taxon>Hypocreomycetidae</taxon>
        <taxon>Glomerellales</taxon>
        <taxon>Glomerellaceae</taxon>
        <taxon>Colletotrichum</taxon>
        <taxon>Colletotrichum acutatum species complex</taxon>
    </lineage>
</organism>
<dbReference type="Proteomes" id="UP000070121">
    <property type="component" value="Unassembled WGS sequence"/>
</dbReference>
<sequence>MRGYGSWENAIDNTKIANPKSAYANSEVAEERAIDRKSSFDLLLPLSTVEAPEQPHEAGDHKRGTSMASVIDVISESHISADDDKGEIKIESGNDTVPEEERIKVCRRIGDSETWLDVDSAFSGRGLSPGQSSKEVIPERRVMEDEALGVVKVMVLHPEVLARIMFQRYGVAGLDELERESD</sequence>
<keyword evidence="3" id="KW-1185">Reference proteome</keyword>
<dbReference type="OrthoDB" id="3558741at2759"/>
<proteinExistence type="predicted"/>
<name>A0A135V714_9PEZI</name>
<gene>
    <name evidence="2" type="ORF">CSAL01_00291</name>
</gene>
<protein>
    <submittedName>
        <fullName evidence="2">Uncharacterized protein</fullName>
    </submittedName>
</protein>
<accession>A0A135V714</accession>
<comment type="caution">
    <text evidence="2">The sequence shown here is derived from an EMBL/GenBank/DDBJ whole genome shotgun (WGS) entry which is preliminary data.</text>
</comment>
<reference evidence="2 3" key="1">
    <citation type="submission" date="2014-02" db="EMBL/GenBank/DDBJ databases">
        <title>The genome sequence of Colletotrichum salicis CBS 607.94.</title>
        <authorList>
            <person name="Baroncelli R."/>
            <person name="Thon M.R."/>
        </authorList>
    </citation>
    <scope>NUCLEOTIDE SEQUENCE [LARGE SCALE GENOMIC DNA]</scope>
    <source>
        <strain evidence="2 3">CBS 607.94</strain>
    </source>
</reference>
<dbReference type="AlphaFoldDB" id="A0A135V714"/>
<evidence type="ECO:0000256" key="1">
    <source>
        <dbReference type="SAM" id="MobiDB-lite"/>
    </source>
</evidence>
<dbReference type="EMBL" id="JFFI01000312">
    <property type="protein sequence ID" value="KXH68418.1"/>
    <property type="molecule type" value="Genomic_DNA"/>
</dbReference>
<evidence type="ECO:0000313" key="3">
    <source>
        <dbReference type="Proteomes" id="UP000070121"/>
    </source>
</evidence>